<proteinExistence type="evidence at transcript level"/>
<keyword evidence="2" id="KW-0812">Transmembrane</keyword>
<evidence type="ECO:0000256" key="1">
    <source>
        <dbReference type="SAM" id="MobiDB-lite"/>
    </source>
</evidence>
<keyword evidence="2" id="KW-0472">Membrane</keyword>
<reference evidence="3" key="1">
    <citation type="submission" date="2013-03" db="EMBL/GenBank/DDBJ databases">
        <title>Immune-Related transcriptome of Coptotermes formosanus Shiraki workers: the defense mechanism.</title>
        <authorList>
            <person name="Hussain A."/>
            <person name="Li Y.F."/>
            <person name="Wen S.Y."/>
        </authorList>
    </citation>
    <scope>NUCLEOTIDE SEQUENCE</scope>
</reference>
<feature type="compositionally biased region" description="Acidic residues" evidence="1">
    <location>
        <begin position="212"/>
        <end position="225"/>
    </location>
</feature>
<dbReference type="AlphaFoldDB" id="R4UX10"/>
<organism evidence="3">
    <name type="scientific">Coptotermes formosanus</name>
    <name type="common">Formosan subterranean termite</name>
    <dbReference type="NCBI Taxonomy" id="36987"/>
    <lineage>
        <taxon>Eukaryota</taxon>
        <taxon>Metazoa</taxon>
        <taxon>Ecdysozoa</taxon>
        <taxon>Arthropoda</taxon>
        <taxon>Hexapoda</taxon>
        <taxon>Insecta</taxon>
        <taxon>Pterygota</taxon>
        <taxon>Neoptera</taxon>
        <taxon>Polyneoptera</taxon>
        <taxon>Dictyoptera</taxon>
        <taxon>Blattodea</taxon>
        <taxon>Blattoidea</taxon>
        <taxon>Termitoidae</taxon>
        <taxon>Rhinotermitidae</taxon>
        <taxon>Coptotermes</taxon>
    </lineage>
</organism>
<dbReference type="EMBL" id="KC741022">
    <property type="protein sequence ID" value="AGM32846.1"/>
    <property type="molecule type" value="mRNA"/>
</dbReference>
<evidence type="ECO:0000256" key="2">
    <source>
        <dbReference type="SAM" id="Phobius"/>
    </source>
</evidence>
<protein>
    <submittedName>
        <fullName evidence="3">Uncharacterized protein</fullName>
    </submittedName>
</protein>
<feature type="region of interest" description="Disordered" evidence="1">
    <location>
        <begin position="170"/>
        <end position="225"/>
    </location>
</feature>
<sequence>MSLPNDATLCYWLEGGTELAGLSFSDLVWLVSLDGPFSSLWGGGSTSSNYFLNSTVGSSCDHIGASWIFELGPGATATRRVQWVAPEPLPTASVSVEESALESTLPVTASLEVGGDGGGGDGGGGDEGKNKGGLSAGAVAGIVVGVLALLVVLALVLVCLFVVGKRQKDAEKVEDDAPAGDYSSIPPVPASGDQPVQGDYGVSEKGSGVSEQADEFGAPEDGGGE</sequence>
<feature type="transmembrane region" description="Helical" evidence="2">
    <location>
        <begin position="138"/>
        <end position="163"/>
    </location>
</feature>
<name>R4UX10_COPFO</name>
<evidence type="ECO:0000313" key="3">
    <source>
        <dbReference type="EMBL" id="AGM32846.1"/>
    </source>
</evidence>
<keyword evidence="2" id="KW-1133">Transmembrane helix</keyword>
<accession>R4UX10</accession>